<keyword evidence="1" id="KW-0175">Coiled coil</keyword>
<evidence type="ECO:0000256" key="1">
    <source>
        <dbReference type="SAM" id="Coils"/>
    </source>
</evidence>
<accession>A0ABN7SEW7</accession>
<dbReference type="EMBL" id="OU015569">
    <property type="protein sequence ID" value="CAG5096820.1"/>
    <property type="molecule type" value="Genomic_DNA"/>
</dbReference>
<feature type="coiled-coil region" evidence="1">
    <location>
        <begin position="297"/>
        <end position="331"/>
    </location>
</feature>
<feature type="coiled-coil region" evidence="1">
    <location>
        <begin position="190"/>
        <end position="220"/>
    </location>
</feature>
<proteinExistence type="predicted"/>
<gene>
    <name evidence="3" type="ORF">OKIOD_LOCUS6354</name>
</gene>
<sequence length="354" mass="39453">MSRFVASRYRQAAEKKVASANATLLSDKTLNESKFEPGSASSPLKAPRADSGKTKRPVSKRSLASSKSDNALSSKAGKTPGTNMRPSSSTGSLASKARAKDATTTLPEKAPFAAGITSWPNGALMTKIEISAVHMVNSLQPMMEAIRDPERLKNIDPLQLQRIVSYQRWFNQLFRDKGPKQRKALNKRQRTKFEKLIAELQEVNAIYQEKKARVEEAESAEKTREELTHLEALVTQLDPLKEAVEEARKSLKADEAQVSSQTGQNLLDVSAEIETARDRIVHKLESCGGDVNEIIRLINLKSEEAELKIKVEEMKKKLAIQKEKEAAVRRQQALEEFAEWAEATKDKKGISLWD</sequence>
<keyword evidence="4" id="KW-1185">Reference proteome</keyword>
<reference evidence="3 4" key="1">
    <citation type="submission" date="2021-04" db="EMBL/GenBank/DDBJ databases">
        <authorList>
            <person name="Bliznina A."/>
        </authorList>
    </citation>
    <scope>NUCLEOTIDE SEQUENCE [LARGE SCALE GENOMIC DNA]</scope>
</reference>
<evidence type="ECO:0000256" key="2">
    <source>
        <dbReference type="SAM" id="MobiDB-lite"/>
    </source>
</evidence>
<name>A0ABN7SEW7_OIKDI</name>
<feature type="compositionally biased region" description="Polar residues" evidence="2">
    <location>
        <begin position="80"/>
        <end position="93"/>
    </location>
</feature>
<dbReference type="Proteomes" id="UP001158576">
    <property type="component" value="Chromosome XSR"/>
</dbReference>
<feature type="compositionally biased region" description="Polar residues" evidence="2">
    <location>
        <begin position="62"/>
        <end position="73"/>
    </location>
</feature>
<organism evidence="3 4">
    <name type="scientific">Oikopleura dioica</name>
    <name type="common">Tunicate</name>
    <dbReference type="NCBI Taxonomy" id="34765"/>
    <lineage>
        <taxon>Eukaryota</taxon>
        <taxon>Metazoa</taxon>
        <taxon>Chordata</taxon>
        <taxon>Tunicata</taxon>
        <taxon>Appendicularia</taxon>
        <taxon>Copelata</taxon>
        <taxon>Oikopleuridae</taxon>
        <taxon>Oikopleura</taxon>
    </lineage>
</organism>
<evidence type="ECO:0000313" key="4">
    <source>
        <dbReference type="Proteomes" id="UP001158576"/>
    </source>
</evidence>
<evidence type="ECO:0000313" key="3">
    <source>
        <dbReference type="EMBL" id="CAG5096820.1"/>
    </source>
</evidence>
<feature type="region of interest" description="Disordered" evidence="2">
    <location>
        <begin position="1"/>
        <end position="106"/>
    </location>
</feature>
<protein>
    <submittedName>
        <fullName evidence="3">Oidioi.mRNA.OKI2018_I69.XSR.g14796.t1.cds</fullName>
    </submittedName>
</protein>